<keyword evidence="2" id="KW-1185">Reference proteome</keyword>
<evidence type="ECO:0008006" key="3">
    <source>
        <dbReference type="Google" id="ProtNLM"/>
    </source>
</evidence>
<accession>A0A5K7SCZ7</accession>
<gene>
    <name evidence="1" type="ORF">AQPE_3625</name>
</gene>
<dbReference type="RefSeq" id="WP_318347681.1">
    <property type="nucleotide sequence ID" value="NZ_AP018694.1"/>
</dbReference>
<dbReference type="AlphaFoldDB" id="A0A5K7SCZ7"/>
<evidence type="ECO:0000313" key="1">
    <source>
        <dbReference type="EMBL" id="BBE19440.1"/>
    </source>
</evidence>
<dbReference type="Proteomes" id="UP001193389">
    <property type="component" value="Chromosome"/>
</dbReference>
<dbReference type="KEGG" id="anf:AQPE_3625"/>
<sequence>MTTFELKKLLISRIKEIDDTSFLNEIKSLLESKSSEKILVLTSEQKNEINQSKREIKEGHFIEQSEIDKSVKRWATEK</sequence>
<name>A0A5K7SCZ7_9BACT</name>
<proteinExistence type="predicted"/>
<protein>
    <recommendedName>
        <fullName evidence="3">Addiction module component</fullName>
    </recommendedName>
</protein>
<reference evidence="1" key="1">
    <citation type="journal article" date="2020" name="Int. J. Syst. Evol. Microbiol.">
        <title>Aquipluma nitroreducens gen. nov. sp. nov., a novel facultatively anaerobic bacterium isolated from a freshwater lake.</title>
        <authorList>
            <person name="Watanabe M."/>
            <person name="Kojima H."/>
            <person name="Fukui M."/>
        </authorList>
    </citation>
    <scope>NUCLEOTIDE SEQUENCE</scope>
    <source>
        <strain evidence="1">MeG22</strain>
    </source>
</reference>
<organism evidence="1 2">
    <name type="scientific">Aquipluma nitroreducens</name>
    <dbReference type="NCBI Taxonomy" id="2010828"/>
    <lineage>
        <taxon>Bacteria</taxon>
        <taxon>Pseudomonadati</taxon>
        <taxon>Bacteroidota</taxon>
        <taxon>Bacteroidia</taxon>
        <taxon>Marinilabiliales</taxon>
        <taxon>Prolixibacteraceae</taxon>
        <taxon>Aquipluma</taxon>
    </lineage>
</organism>
<dbReference type="EMBL" id="AP018694">
    <property type="protein sequence ID" value="BBE19440.1"/>
    <property type="molecule type" value="Genomic_DNA"/>
</dbReference>
<evidence type="ECO:0000313" key="2">
    <source>
        <dbReference type="Proteomes" id="UP001193389"/>
    </source>
</evidence>